<dbReference type="Proteomes" id="UP000516134">
    <property type="component" value="Chromosome"/>
</dbReference>
<name>A0ABX6SY76_9SPHN</name>
<accession>A0ABX6SY76</accession>
<proteinExistence type="predicted"/>
<dbReference type="PANTHER" id="PTHR43741:SF4">
    <property type="entry name" value="FMN-DEPENDENT NADH:QUINONE OXIDOREDUCTASE"/>
    <property type="match status" value="1"/>
</dbReference>
<sequence>MARLLHIVGSPRGERSRSEAIANHLIGKLGGMKVDRLDVWDIDLPELDGAMIESRYRLIHGADVEAGFTPVWDDLRAMVDHLLSFDIWLFSTPMWNFGLPYRLKHFVDCIIQPTMAFTNDAAGNLTFHGTGRTAVLIGAGALDIRPGANWRTWTIS</sequence>
<reference evidence="2 3" key="1">
    <citation type="submission" date="2020-08" db="EMBL/GenBank/DDBJ databases">
        <title>Genome sequence of Sphingomonas daechungensis KACC 18115T.</title>
        <authorList>
            <person name="Hyun D.-W."/>
            <person name="Bae J.-W."/>
        </authorList>
    </citation>
    <scope>NUCLEOTIDE SEQUENCE [LARGE SCALE GENOMIC DNA]</scope>
    <source>
        <strain evidence="2 3">KACC 18115</strain>
    </source>
</reference>
<protein>
    <submittedName>
        <fullName evidence="2">NAD(P)H-dependent oxidoreductase</fullName>
    </submittedName>
</protein>
<evidence type="ECO:0000313" key="3">
    <source>
        <dbReference type="Proteomes" id="UP000516134"/>
    </source>
</evidence>
<dbReference type="InterPro" id="IPR003680">
    <property type="entry name" value="Flavodoxin_fold"/>
</dbReference>
<dbReference type="SUPFAM" id="SSF52218">
    <property type="entry name" value="Flavoproteins"/>
    <property type="match status" value="1"/>
</dbReference>
<dbReference type="InterPro" id="IPR029039">
    <property type="entry name" value="Flavoprotein-like_sf"/>
</dbReference>
<dbReference type="RefSeq" id="WP_187713968.1">
    <property type="nucleotide sequence ID" value="NZ_CP060780.1"/>
</dbReference>
<gene>
    <name evidence="2" type="ORF">H9L15_09895</name>
</gene>
<feature type="domain" description="Flavodoxin-like fold" evidence="1">
    <location>
        <begin position="3"/>
        <end position="136"/>
    </location>
</feature>
<evidence type="ECO:0000313" key="2">
    <source>
        <dbReference type="EMBL" id="QNP42536.1"/>
    </source>
</evidence>
<keyword evidence="3" id="KW-1185">Reference proteome</keyword>
<dbReference type="Pfam" id="PF02525">
    <property type="entry name" value="Flavodoxin_2"/>
    <property type="match status" value="1"/>
</dbReference>
<dbReference type="Gene3D" id="3.40.50.360">
    <property type="match status" value="1"/>
</dbReference>
<dbReference type="PANTHER" id="PTHR43741">
    <property type="entry name" value="FMN-DEPENDENT NADH-AZOREDUCTASE 1"/>
    <property type="match status" value="1"/>
</dbReference>
<evidence type="ECO:0000259" key="1">
    <source>
        <dbReference type="Pfam" id="PF02525"/>
    </source>
</evidence>
<dbReference type="InterPro" id="IPR050104">
    <property type="entry name" value="FMN-dep_NADH:Q_OxRdtase_AzoR1"/>
</dbReference>
<dbReference type="EMBL" id="CP060780">
    <property type="protein sequence ID" value="QNP42536.1"/>
    <property type="molecule type" value="Genomic_DNA"/>
</dbReference>
<organism evidence="2 3">
    <name type="scientific">Sphingomonas daechungensis</name>
    <dbReference type="NCBI Taxonomy" id="1176646"/>
    <lineage>
        <taxon>Bacteria</taxon>
        <taxon>Pseudomonadati</taxon>
        <taxon>Pseudomonadota</taxon>
        <taxon>Alphaproteobacteria</taxon>
        <taxon>Sphingomonadales</taxon>
        <taxon>Sphingomonadaceae</taxon>
        <taxon>Sphingomonas</taxon>
    </lineage>
</organism>